<proteinExistence type="predicted"/>
<gene>
    <name evidence="2" type="ORF">IAB46_09350</name>
</gene>
<dbReference type="InterPro" id="IPR036388">
    <property type="entry name" value="WH-like_DNA-bd_sf"/>
</dbReference>
<dbReference type="InterPro" id="IPR052509">
    <property type="entry name" value="Metal_resp_DNA-bind_regulator"/>
</dbReference>
<comment type="caution">
    <text evidence="2">The sequence shown here is derived from an EMBL/GenBank/DDBJ whole genome shotgun (WGS) entry which is preliminary data.</text>
</comment>
<dbReference type="Pfam" id="PF03551">
    <property type="entry name" value="PadR"/>
    <property type="match status" value="1"/>
</dbReference>
<sequence length="109" mass="12265">MENRYEPLTESCYYILLCLSQGDNYGYKIMSRAKILSGGLVTIGPGTMYGALNSMIQKGWICEAGQEGKRRIYRLTTQGGDVLDKEIQRLERMVASARAAFSQKEKEQS</sequence>
<dbReference type="SUPFAM" id="SSF46785">
    <property type="entry name" value="Winged helix' DNA-binding domain"/>
    <property type="match status" value="1"/>
</dbReference>
<dbReference type="PANTHER" id="PTHR33169">
    <property type="entry name" value="PADR-FAMILY TRANSCRIPTIONAL REGULATOR"/>
    <property type="match status" value="1"/>
</dbReference>
<dbReference type="PANTHER" id="PTHR33169:SF13">
    <property type="entry name" value="PADR-FAMILY TRANSCRIPTIONAL REGULATOR"/>
    <property type="match status" value="1"/>
</dbReference>
<dbReference type="Proteomes" id="UP000823927">
    <property type="component" value="Unassembled WGS sequence"/>
</dbReference>
<dbReference type="Gene3D" id="1.10.10.10">
    <property type="entry name" value="Winged helix-like DNA-binding domain superfamily/Winged helix DNA-binding domain"/>
    <property type="match status" value="1"/>
</dbReference>
<feature type="domain" description="Transcription regulator PadR N-terminal" evidence="1">
    <location>
        <begin position="15"/>
        <end position="84"/>
    </location>
</feature>
<dbReference type="EMBL" id="DVIT01000032">
    <property type="protein sequence ID" value="HIS47736.1"/>
    <property type="molecule type" value="Genomic_DNA"/>
</dbReference>
<dbReference type="AlphaFoldDB" id="A0A9D1F558"/>
<reference evidence="2" key="1">
    <citation type="submission" date="2020-10" db="EMBL/GenBank/DDBJ databases">
        <authorList>
            <person name="Gilroy R."/>
        </authorList>
    </citation>
    <scope>NUCLEOTIDE SEQUENCE</scope>
    <source>
        <strain evidence="2">CHK178-757</strain>
    </source>
</reference>
<evidence type="ECO:0000259" key="1">
    <source>
        <dbReference type="Pfam" id="PF03551"/>
    </source>
</evidence>
<dbReference type="InterPro" id="IPR036390">
    <property type="entry name" value="WH_DNA-bd_sf"/>
</dbReference>
<evidence type="ECO:0000313" key="2">
    <source>
        <dbReference type="EMBL" id="HIS47736.1"/>
    </source>
</evidence>
<dbReference type="InterPro" id="IPR005149">
    <property type="entry name" value="Tscrpt_reg_PadR_N"/>
</dbReference>
<evidence type="ECO:0000313" key="3">
    <source>
        <dbReference type="Proteomes" id="UP000823927"/>
    </source>
</evidence>
<protein>
    <submittedName>
        <fullName evidence="2">Helix-turn-helix transcriptional regulator</fullName>
    </submittedName>
</protein>
<name>A0A9D1F558_9FIRM</name>
<organism evidence="2 3">
    <name type="scientific">Candidatus Scybalocola faecigallinarum</name>
    <dbReference type="NCBI Taxonomy" id="2840941"/>
    <lineage>
        <taxon>Bacteria</taxon>
        <taxon>Bacillati</taxon>
        <taxon>Bacillota</taxon>
        <taxon>Clostridia</taxon>
        <taxon>Lachnospirales</taxon>
        <taxon>Lachnospiraceae</taxon>
        <taxon>Lachnospiraceae incertae sedis</taxon>
        <taxon>Candidatus Scybalocola (ex Gilroy et al. 2021)</taxon>
    </lineage>
</organism>
<accession>A0A9D1F558</accession>
<reference evidence="2" key="2">
    <citation type="journal article" date="2021" name="PeerJ">
        <title>Extensive microbial diversity within the chicken gut microbiome revealed by metagenomics and culture.</title>
        <authorList>
            <person name="Gilroy R."/>
            <person name="Ravi A."/>
            <person name="Getino M."/>
            <person name="Pursley I."/>
            <person name="Horton D.L."/>
            <person name="Alikhan N.F."/>
            <person name="Baker D."/>
            <person name="Gharbi K."/>
            <person name="Hall N."/>
            <person name="Watson M."/>
            <person name="Adriaenssens E.M."/>
            <person name="Foster-Nyarko E."/>
            <person name="Jarju S."/>
            <person name="Secka A."/>
            <person name="Antonio M."/>
            <person name="Oren A."/>
            <person name="Chaudhuri R.R."/>
            <person name="La Ragione R."/>
            <person name="Hildebrand F."/>
            <person name="Pallen M.J."/>
        </authorList>
    </citation>
    <scope>NUCLEOTIDE SEQUENCE</scope>
    <source>
        <strain evidence="2">CHK178-757</strain>
    </source>
</reference>